<gene>
    <name evidence="2" type="ORF">COX41_05515</name>
</gene>
<evidence type="ECO:0000256" key="1">
    <source>
        <dbReference type="SAM" id="Coils"/>
    </source>
</evidence>
<feature type="coiled-coil region" evidence="1">
    <location>
        <begin position="76"/>
        <end position="112"/>
    </location>
</feature>
<keyword evidence="1" id="KW-0175">Coiled coil</keyword>
<sequence>MKRILFLLVLVLAVVGFKCGYCQDNLLAVDKIDNKTKVQVQEDKTLPKEQNPVQAGVALEEVKQSDDAGEQDLENIRAYREVLENKQKELEVIKLDLEKSDLMLKKRQAEKEIFEIDKVLPQGKGDVSSVSGGLNQGEKVSLIDPADIKIQLLVIADNLKEGQISLKGSPYVFKEGDSIASKLTVERIETTGVTFKQVDGSSFKLSFIN</sequence>
<evidence type="ECO:0008006" key="4">
    <source>
        <dbReference type="Google" id="ProtNLM"/>
    </source>
</evidence>
<dbReference type="EMBL" id="PCRK01000140">
    <property type="protein sequence ID" value="PIP18947.1"/>
    <property type="molecule type" value="Genomic_DNA"/>
</dbReference>
<accession>A0A2G9YI71</accession>
<comment type="caution">
    <text evidence="2">The sequence shown here is derived from an EMBL/GenBank/DDBJ whole genome shotgun (WGS) entry which is preliminary data.</text>
</comment>
<dbReference type="Proteomes" id="UP000231292">
    <property type="component" value="Unassembled WGS sequence"/>
</dbReference>
<name>A0A2G9YI71_9BACT</name>
<dbReference type="AlphaFoldDB" id="A0A2G9YI71"/>
<reference evidence="2 3" key="1">
    <citation type="submission" date="2017-09" db="EMBL/GenBank/DDBJ databases">
        <title>Depth-based differentiation of microbial function through sediment-hosted aquifers and enrichment of novel symbionts in the deep terrestrial subsurface.</title>
        <authorList>
            <person name="Probst A.J."/>
            <person name="Ladd B."/>
            <person name="Jarett J.K."/>
            <person name="Geller-Mcgrath D.E."/>
            <person name="Sieber C.M."/>
            <person name="Emerson J.B."/>
            <person name="Anantharaman K."/>
            <person name="Thomas B.C."/>
            <person name="Malmstrom R."/>
            <person name="Stieglmeier M."/>
            <person name="Klingl A."/>
            <person name="Woyke T."/>
            <person name="Ryan C.M."/>
            <person name="Banfield J.F."/>
        </authorList>
    </citation>
    <scope>NUCLEOTIDE SEQUENCE [LARGE SCALE GENOMIC DNA]</scope>
    <source>
        <strain evidence="2">CG23_combo_of_CG06-09_8_20_14_all_41_10</strain>
    </source>
</reference>
<proteinExistence type="predicted"/>
<evidence type="ECO:0000313" key="3">
    <source>
        <dbReference type="Proteomes" id="UP000231292"/>
    </source>
</evidence>
<evidence type="ECO:0000313" key="2">
    <source>
        <dbReference type="EMBL" id="PIP18947.1"/>
    </source>
</evidence>
<organism evidence="2 3">
    <name type="scientific">Candidatus Sherwoodlollariibacterium unditelluris</name>
    <dbReference type="NCBI Taxonomy" id="1974757"/>
    <lineage>
        <taxon>Bacteria</taxon>
        <taxon>Pseudomonadati</taxon>
        <taxon>Candidatus Omnitrophota</taxon>
        <taxon>Candidatus Sherwoodlollariibacterium</taxon>
    </lineage>
</organism>
<protein>
    <recommendedName>
        <fullName evidence="4">Type IV pilus biogenesis protein PilP</fullName>
    </recommendedName>
</protein>